<feature type="region of interest" description="Disordered" evidence="1">
    <location>
        <begin position="176"/>
        <end position="220"/>
    </location>
</feature>
<proteinExistence type="predicted"/>
<dbReference type="SUPFAM" id="SSF58113">
    <property type="entry name" value="Apolipoprotein A-I"/>
    <property type="match status" value="1"/>
</dbReference>
<dbReference type="Pfam" id="PF12732">
    <property type="entry name" value="YtxH"/>
    <property type="match status" value="1"/>
</dbReference>
<dbReference type="PANTHER" id="PTHR35792">
    <property type="entry name" value="GENERAL STRESS PROTEIN"/>
    <property type="match status" value="1"/>
</dbReference>
<reference evidence="2 3" key="1">
    <citation type="journal article" date="2025" name="Anaerobe">
        <title>Description of Anaerococcus kampingiae sp. nov., Anaerococcus groningensis sp. nov., Anaerococcus martiniensis sp. nov., and Anaerococcus cruorum sp. nov., isolated from human clinical specimens.</title>
        <authorList>
            <person name="Boiten K.E."/>
            <person name="Meijer J."/>
            <person name="van Wezel E.M."/>
            <person name="Veloo A.C.M."/>
        </authorList>
    </citation>
    <scope>NUCLEOTIDE SEQUENCE [LARGE SCALE GENOMIC DNA]</scope>
    <source>
        <strain evidence="2 3">ENR0831</strain>
    </source>
</reference>
<accession>A0ABW9M717</accession>
<dbReference type="EMBL" id="JBGMEI010000001">
    <property type="protein sequence ID" value="MFO3664744.1"/>
    <property type="molecule type" value="Genomic_DNA"/>
</dbReference>
<organism evidence="2 3">
    <name type="scientific">Anaerococcus martiniensis</name>
    <dbReference type="NCBI Taxonomy" id="3115615"/>
    <lineage>
        <taxon>Bacteria</taxon>
        <taxon>Bacillati</taxon>
        <taxon>Bacillota</taxon>
        <taxon>Tissierellia</taxon>
        <taxon>Tissierellales</taxon>
        <taxon>Peptoniphilaceae</taxon>
        <taxon>Anaerococcus</taxon>
    </lineage>
</organism>
<evidence type="ECO:0000256" key="1">
    <source>
        <dbReference type="SAM" id="MobiDB-lite"/>
    </source>
</evidence>
<evidence type="ECO:0000313" key="2">
    <source>
        <dbReference type="EMBL" id="MFO3664744.1"/>
    </source>
</evidence>
<dbReference type="Proteomes" id="UP001637996">
    <property type="component" value="Unassembled WGS sequence"/>
</dbReference>
<dbReference type="InterPro" id="IPR052928">
    <property type="entry name" value="Desiccation-related_membrane"/>
</dbReference>
<keyword evidence="3" id="KW-1185">Reference proteome</keyword>
<dbReference type="RefSeq" id="WP_410030530.1">
    <property type="nucleotide sequence ID" value="NZ_JBGMEI010000001.1"/>
</dbReference>
<protein>
    <submittedName>
        <fullName evidence="2">YtxH domain-containing protein</fullName>
    </submittedName>
</protein>
<sequence length="220" mass="24354">MSIADYIEDRARAKQREIKYEIWKAKNHDSRMRTQGALLGALIGVSAGILLAPKSGKETREDIGEAFDETVRTVKETSADLVDNAKDTYEDIKYRAYTDLEPVREGFDYGKEIARQTGDQIAQTAGNVKDNLSEGASEVSKIVSNTASNVADDVKAGAEDVKEVADEKGEKITIEANKGKEEIKENADKAIDKTKDEAEEAKENLKQVKKDIENKKNKNN</sequence>
<dbReference type="Gene3D" id="1.20.120.20">
    <property type="entry name" value="Apolipoprotein"/>
    <property type="match status" value="1"/>
</dbReference>
<comment type="caution">
    <text evidence="2">The sequence shown here is derived from an EMBL/GenBank/DDBJ whole genome shotgun (WGS) entry which is preliminary data.</text>
</comment>
<evidence type="ECO:0000313" key="3">
    <source>
        <dbReference type="Proteomes" id="UP001637996"/>
    </source>
</evidence>
<dbReference type="PANTHER" id="PTHR35792:SF2">
    <property type="entry name" value="GENERAL STRESS PROTEIN"/>
    <property type="match status" value="1"/>
</dbReference>
<name>A0ABW9M717_9FIRM</name>
<dbReference type="InterPro" id="IPR024623">
    <property type="entry name" value="YtxH"/>
</dbReference>
<gene>
    <name evidence="2" type="ORF">ACCQ41_00525</name>
</gene>